<evidence type="ECO:0000313" key="4">
    <source>
        <dbReference type="EMBL" id="MBW4768717.1"/>
    </source>
</evidence>
<dbReference type="Pfam" id="PF00857">
    <property type="entry name" value="Isochorismatase"/>
    <property type="match status" value="1"/>
</dbReference>
<keyword evidence="5" id="KW-1185">Reference proteome</keyword>
<dbReference type="PANTHER" id="PTHR11080:SF2">
    <property type="entry name" value="LD05707P"/>
    <property type="match status" value="1"/>
</dbReference>
<sequence>MNAKNSVANSSQNTTLVVVDCQYDFCNPQGSLYVPGAEKAVDNVLAYLQSHPNINEVIFTVDWHNAKDGSFKAQGGPWPPHCIRFSKGSQIDERLIQACLDKNIPYQVIRKGEVIETEEYGAFQKITPAVKGKRTLCTMTDKVTSANTNFVICGVAGDYCVLETLKNLLKGGLHVDVYTNGVASIDKGEKLSSFIKEKNLKVAND</sequence>
<name>A0ABS6YAX4_9BACT</name>
<proteinExistence type="inferred from homology"/>
<dbReference type="EMBL" id="JAHXCT010000002">
    <property type="protein sequence ID" value="MBW4768717.1"/>
    <property type="molecule type" value="Genomic_DNA"/>
</dbReference>
<feature type="domain" description="Isochorismatase-like" evidence="3">
    <location>
        <begin position="14"/>
        <end position="189"/>
    </location>
</feature>
<reference evidence="4 5" key="1">
    <citation type="submission" date="2021-07" db="EMBL/GenBank/DDBJ databases">
        <title>Genomic diversity and antimicrobial resistance of Prevotella spp. isolated from chronic lung disease airways.</title>
        <authorList>
            <person name="Webb K.A."/>
            <person name="Olagoke O.S."/>
            <person name="Baird T."/>
            <person name="Neill J."/>
            <person name="Pham A."/>
            <person name="Wells T.J."/>
            <person name="Ramsay K.A."/>
            <person name="Bell S.C."/>
            <person name="Sarovich D.S."/>
            <person name="Price E.P."/>
        </authorList>
    </citation>
    <scope>NUCLEOTIDE SEQUENCE [LARGE SCALE GENOMIC DNA]</scope>
    <source>
        <strain evidence="4 5">SCHI0011.S.12</strain>
    </source>
</reference>
<comment type="caution">
    <text evidence="4">The sequence shown here is derived from an EMBL/GenBank/DDBJ whole genome shotgun (WGS) entry which is preliminary data.</text>
</comment>
<dbReference type="InterPro" id="IPR052347">
    <property type="entry name" value="Isochorismatase_Nicotinamidase"/>
</dbReference>
<evidence type="ECO:0000256" key="2">
    <source>
        <dbReference type="ARBA" id="ARBA00022801"/>
    </source>
</evidence>
<dbReference type="Proteomes" id="UP000788426">
    <property type="component" value="Unassembled WGS sequence"/>
</dbReference>
<evidence type="ECO:0000259" key="3">
    <source>
        <dbReference type="Pfam" id="PF00857"/>
    </source>
</evidence>
<protein>
    <submittedName>
        <fullName evidence="4">Isochorismatase family protein</fullName>
    </submittedName>
</protein>
<comment type="similarity">
    <text evidence="1">Belongs to the isochorismatase family.</text>
</comment>
<evidence type="ECO:0000313" key="5">
    <source>
        <dbReference type="Proteomes" id="UP000788426"/>
    </source>
</evidence>
<keyword evidence="2" id="KW-0378">Hydrolase</keyword>
<gene>
    <name evidence="4" type="ORF">KZO38_02940</name>
</gene>
<dbReference type="RefSeq" id="WP_219480303.1">
    <property type="nucleotide sequence ID" value="NZ_CAJZHJ010000002.1"/>
</dbReference>
<evidence type="ECO:0000256" key="1">
    <source>
        <dbReference type="ARBA" id="ARBA00006336"/>
    </source>
</evidence>
<dbReference type="InterPro" id="IPR000868">
    <property type="entry name" value="Isochorismatase-like_dom"/>
</dbReference>
<organism evidence="4 5">
    <name type="scientific">Hoylesella nanceiensis</name>
    <dbReference type="NCBI Taxonomy" id="425941"/>
    <lineage>
        <taxon>Bacteria</taxon>
        <taxon>Pseudomonadati</taxon>
        <taxon>Bacteroidota</taxon>
        <taxon>Bacteroidia</taxon>
        <taxon>Bacteroidales</taxon>
        <taxon>Prevotellaceae</taxon>
        <taxon>Hoylesella</taxon>
    </lineage>
</organism>
<dbReference type="PANTHER" id="PTHR11080">
    <property type="entry name" value="PYRAZINAMIDASE/NICOTINAMIDASE"/>
    <property type="match status" value="1"/>
</dbReference>
<accession>A0ABS6YAX4</accession>